<dbReference type="STRING" id="1367422.A0A178ZYT8"/>
<gene>
    <name evidence="8" type="ORF">AYL99_01002</name>
</gene>
<evidence type="ECO:0000313" key="9">
    <source>
        <dbReference type="Proteomes" id="UP000078343"/>
    </source>
</evidence>
<keyword evidence="4 6" id="KW-0698">rRNA processing</keyword>
<dbReference type="GO" id="GO:0032040">
    <property type="term" value="C:small-subunit processome"/>
    <property type="evidence" value="ECO:0007669"/>
    <property type="project" value="UniProtKB-UniRule"/>
</dbReference>
<comment type="similarity">
    <text evidence="3 6">Belongs to the UTP11 family.</text>
</comment>
<comment type="subunit">
    <text evidence="6">Component of the ribosomal small subunit (SSU) processome.</text>
</comment>
<dbReference type="PANTHER" id="PTHR12838:SF0">
    <property type="entry name" value="U3 SMALL NUCLEOLAR RNA-ASSOCIATED PROTEIN 11-RELATED"/>
    <property type="match status" value="1"/>
</dbReference>
<feature type="region of interest" description="Disordered" evidence="7">
    <location>
        <begin position="47"/>
        <end position="103"/>
    </location>
</feature>
<dbReference type="GeneID" id="30005172"/>
<dbReference type="Pfam" id="PF03998">
    <property type="entry name" value="Utp11"/>
    <property type="match status" value="1"/>
</dbReference>
<dbReference type="OrthoDB" id="29058at2759"/>
<dbReference type="InterPro" id="IPR007144">
    <property type="entry name" value="SSU_processome_Utp11"/>
</dbReference>
<dbReference type="PANTHER" id="PTHR12838">
    <property type="entry name" value="U3 SMALL NUCLEOLAR RNA-ASSOCIATED PROTEIN 11"/>
    <property type="match status" value="1"/>
</dbReference>
<keyword evidence="5 6" id="KW-0539">Nucleus</keyword>
<dbReference type="EMBL" id="LVYI01000001">
    <property type="protein sequence ID" value="OAP65030.1"/>
    <property type="molecule type" value="Genomic_DNA"/>
</dbReference>
<evidence type="ECO:0000256" key="6">
    <source>
        <dbReference type="PIRNR" id="PIRNR015952"/>
    </source>
</evidence>
<evidence type="ECO:0000313" key="8">
    <source>
        <dbReference type="EMBL" id="OAP65030.1"/>
    </source>
</evidence>
<feature type="compositionally biased region" description="Basic and acidic residues" evidence="7">
    <location>
        <begin position="216"/>
        <end position="227"/>
    </location>
</feature>
<organism evidence="8 9">
    <name type="scientific">Fonsecaea erecta</name>
    <dbReference type="NCBI Taxonomy" id="1367422"/>
    <lineage>
        <taxon>Eukaryota</taxon>
        <taxon>Fungi</taxon>
        <taxon>Dikarya</taxon>
        <taxon>Ascomycota</taxon>
        <taxon>Pezizomycotina</taxon>
        <taxon>Eurotiomycetes</taxon>
        <taxon>Chaetothyriomycetidae</taxon>
        <taxon>Chaetothyriales</taxon>
        <taxon>Herpotrichiellaceae</taxon>
        <taxon>Fonsecaea</taxon>
    </lineage>
</organism>
<evidence type="ECO:0000256" key="7">
    <source>
        <dbReference type="SAM" id="MobiDB-lite"/>
    </source>
</evidence>
<reference evidence="8 9" key="1">
    <citation type="submission" date="2016-04" db="EMBL/GenBank/DDBJ databases">
        <title>Draft genome of Fonsecaea erecta CBS 125763.</title>
        <authorList>
            <person name="Weiss V.A."/>
            <person name="Vicente V.A."/>
            <person name="Raittz R.T."/>
            <person name="Moreno L.F."/>
            <person name="De Souza E.M."/>
            <person name="Pedrosa F.O."/>
            <person name="Steffens M.B."/>
            <person name="Faoro H."/>
            <person name="Tadra-Sfeir M.Z."/>
            <person name="Najafzadeh M.J."/>
            <person name="Felipe M.S."/>
            <person name="Teixeira M."/>
            <person name="Sun J."/>
            <person name="Xi L."/>
            <person name="Gomes R."/>
            <person name="De Azevedo C.M."/>
            <person name="Salgado C.G."/>
            <person name="Da Silva M.B."/>
            <person name="Nascimento M.F."/>
            <person name="Queiroz-Telles F."/>
            <person name="Attili D.S."/>
            <person name="Gorbushina A."/>
        </authorList>
    </citation>
    <scope>NUCLEOTIDE SEQUENCE [LARGE SCALE GENOMIC DNA]</scope>
    <source>
        <strain evidence="8 9">CBS 125763</strain>
    </source>
</reference>
<feature type="compositionally biased region" description="Basic and acidic residues" evidence="7">
    <location>
        <begin position="160"/>
        <end position="170"/>
    </location>
</feature>
<dbReference type="PIRSF" id="PIRSF015952">
    <property type="entry name" value="U3snoRNP11"/>
    <property type="match status" value="1"/>
</dbReference>
<comment type="caution">
    <text evidence="8">The sequence shown here is derived from an EMBL/GenBank/DDBJ whole genome shotgun (WGS) entry which is preliminary data.</text>
</comment>
<feature type="region of interest" description="Disordered" evidence="7">
    <location>
        <begin position="1"/>
        <end position="29"/>
    </location>
</feature>
<sequence length="289" mass="32756">MSSLRNAVSRRPHKERAQPASREKWGLLEKHKDYSLRAQDYNLKKKKLSQLSQKARERNPDEFAFGMISQGRAGLGKHKSKQTGDLAGEDGNKKPRGGVPLSHDAVKLLKTQDAGYLRTVAAKGRRQIERLTEEVGLDSVTIGTSKPATKKIFDDDEGENTAREKKRASDGEVLEDEFSEDETDHPMQGSWDLATTVTRDPGEQDNPPKPKSKKALRAEQDALSRLRAERKRRKRLQDMRVAKLEALKARQREILVLADQLELQRAKMARTVGGMNKNGIRFKVRERKK</sequence>
<keyword evidence="9" id="KW-1185">Reference proteome</keyword>
<dbReference type="Proteomes" id="UP000078343">
    <property type="component" value="Unassembled WGS sequence"/>
</dbReference>
<evidence type="ECO:0000256" key="4">
    <source>
        <dbReference type="ARBA" id="ARBA00022552"/>
    </source>
</evidence>
<name>A0A178ZYT8_9EURO</name>
<protein>
    <recommendedName>
        <fullName evidence="6">U3 small nucleolar RNA-associated protein 11</fullName>
        <shortName evidence="6">U3 snoRNA-associated protein 11</shortName>
    </recommendedName>
</protein>
<proteinExistence type="inferred from homology"/>
<evidence type="ECO:0000256" key="2">
    <source>
        <dbReference type="ARBA" id="ARBA00004604"/>
    </source>
</evidence>
<dbReference type="GO" id="GO:0006364">
    <property type="term" value="P:rRNA processing"/>
    <property type="evidence" value="ECO:0007669"/>
    <property type="project" value="UniProtKB-UniRule"/>
</dbReference>
<comment type="subcellular location">
    <subcellularLocation>
        <location evidence="2 6">Nucleus</location>
        <location evidence="2 6">Nucleolus</location>
    </subcellularLocation>
</comment>
<evidence type="ECO:0000256" key="3">
    <source>
        <dbReference type="ARBA" id="ARBA00008105"/>
    </source>
</evidence>
<evidence type="ECO:0000256" key="5">
    <source>
        <dbReference type="ARBA" id="ARBA00023242"/>
    </source>
</evidence>
<feature type="compositionally biased region" description="Basic and acidic residues" evidence="7">
    <location>
        <begin position="15"/>
        <end position="29"/>
    </location>
</feature>
<evidence type="ECO:0000256" key="1">
    <source>
        <dbReference type="ARBA" id="ARBA00004099"/>
    </source>
</evidence>
<feature type="region of interest" description="Disordered" evidence="7">
    <location>
        <begin position="132"/>
        <end position="234"/>
    </location>
</feature>
<accession>A0A178ZYT8</accession>
<feature type="compositionally biased region" description="Acidic residues" evidence="7">
    <location>
        <begin position="172"/>
        <end position="183"/>
    </location>
</feature>
<dbReference type="RefSeq" id="XP_018698397.1">
    <property type="nucleotide sequence ID" value="XM_018832518.1"/>
</dbReference>
<dbReference type="AlphaFoldDB" id="A0A178ZYT8"/>
<comment type="function">
    <text evidence="1 6">Involved in nucleolar processing of pre-18S ribosomal RNA.</text>
</comment>